<sequence length="66" mass="7459">MSAEYYVTVKNPHKQIRVCKSAFLKTLKVGIDRVTGILKRYFKDGGSIAKAVATIKKHVMLKYEEG</sequence>
<dbReference type="Proteomes" id="UP001153292">
    <property type="component" value="Chromosome 22"/>
</dbReference>
<dbReference type="EMBL" id="OU963915">
    <property type="protein sequence ID" value="CAH0403014.1"/>
    <property type="molecule type" value="Genomic_DNA"/>
</dbReference>
<name>A0ABN8B4L4_CHISP</name>
<keyword evidence="2" id="KW-1185">Reference proteome</keyword>
<organism evidence="1 2">
    <name type="scientific">Chilo suppressalis</name>
    <name type="common">Asiatic rice borer moth</name>
    <dbReference type="NCBI Taxonomy" id="168631"/>
    <lineage>
        <taxon>Eukaryota</taxon>
        <taxon>Metazoa</taxon>
        <taxon>Ecdysozoa</taxon>
        <taxon>Arthropoda</taxon>
        <taxon>Hexapoda</taxon>
        <taxon>Insecta</taxon>
        <taxon>Pterygota</taxon>
        <taxon>Neoptera</taxon>
        <taxon>Endopterygota</taxon>
        <taxon>Lepidoptera</taxon>
        <taxon>Glossata</taxon>
        <taxon>Ditrysia</taxon>
        <taxon>Pyraloidea</taxon>
        <taxon>Crambidae</taxon>
        <taxon>Crambinae</taxon>
        <taxon>Chilo</taxon>
    </lineage>
</organism>
<proteinExistence type="predicted"/>
<evidence type="ECO:0000313" key="1">
    <source>
        <dbReference type="EMBL" id="CAH0403014.1"/>
    </source>
</evidence>
<reference evidence="1" key="1">
    <citation type="submission" date="2021-12" db="EMBL/GenBank/DDBJ databases">
        <authorList>
            <person name="King R."/>
        </authorList>
    </citation>
    <scope>NUCLEOTIDE SEQUENCE</scope>
</reference>
<gene>
    <name evidence="1" type="ORF">CHILSU_LOCUS6274</name>
</gene>
<protein>
    <submittedName>
        <fullName evidence="1">Uncharacterized protein</fullName>
    </submittedName>
</protein>
<evidence type="ECO:0000313" key="2">
    <source>
        <dbReference type="Proteomes" id="UP001153292"/>
    </source>
</evidence>
<accession>A0ABN8B4L4</accession>